<dbReference type="STRING" id="158607.A0A2P5HGC9"/>
<name>A0A2P5HGC9_DIAHE</name>
<dbReference type="GO" id="GO:0016491">
    <property type="term" value="F:oxidoreductase activity"/>
    <property type="evidence" value="ECO:0007669"/>
    <property type="project" value="InterPro"/>
</dbReference>
<dbReference type="InterPro" id="IPR009799">
    <property type="entry name" value="EthD_dom"/>
</dbReference>
<reference evidence="2" key="1">
    <citation type="submission" date="2017-09" db="EMBL/GenBank/DDBJ databases">
        <title>Polyketide synthases of a Diaporthe helianthi virulent isolate.</title>
        <authorList>
            <person name="Baroncelli R."/>
        </authorList>
    </citation>
    <scope>NUCLEOTIDE SEQUENCE [LARGE SCALE GENOMIC DNA]</scope>
    <source>
        <strain evidence="2">7/96</strain>
    </source>
</reference>
<evidence type="ECO:0000256" key="1">
    <source>
        <dbReference type="ARBA" id="ARBA00005986"/>
    </source>
</evidence>
<proteinExistence type="inferred from homology"/>
<dbReference type="PANTHER" id="PTHR40260">
    <property type="entry name" value="BLR8190 PROTEIN"/>
    <property type="match status" value="1"/>
</dbReference>
<dbReference type="NCBIfam" id="TIGR02118">
    <property type="entry name" value="EthD family reductase"/>
    <property type="match status" value="1"/>
</dbReference>
<keyword evidence="3" id="KW-1185">Reference proteome</keyword>
<dbReference type="InterPro" id="IPR011008">
    <property type="entry name" value="Dimeric_a/b-barrel"/>
</dbReference>
<dbReference type="Gene3D" id="3.30.70.100">
    <property type="match status" value="1"/>
</dbReference>
<dbReference type="AlphaFoldDB" id="A0A2P5HGC9"/>
<evidence type="ECO:0000313" key="3">
    <source>
        <dbReference type="Proteomes" id="UP000094444"/>
    </source>
</evidence>
<gene>
    <name evidence="2" type="ORF">DHEL01_v212311</name>
</gene>
<dbReference type="SUPFAM" id="SSF54909">
    <property type="entry name" value="Dimeric alpha+beta barrel"/>
    <property type="match status" value="1"/>
</dbReference>
<dbReference type="EMBL" id="MAVT02002436">
    <property type="protein sequence ID" value="POS69295.1"/>
    <property type="molecule type" value="Genomic_DNA"/>
</dbReference>
<dbReference type="OrthoDB" id="4892971at2759"/>
<dbReference type="InParanoid" id="A0A2P5HGC9"/>
<evidence type="ECO:0000313" key="2">
    <source>
        <dbReference type="EMBL" id="POS69295.1"/>
    </source>
</evidence>
<comment type="caution">
    <text evidence="2">The sequence shown here is derived from an EMBL/GenBank/DDBJ whole genome shotgun (WGS) entry which is preliminary data.</text>
</comment>
<sequence length="109" mass="11967">MVVSVTVLYPNDADAKYDIEYYKTTHMGLMNKHFSKAGLISWSVTTYTPGPDGSASPFAFSSSSTWRSTEDFKAAFQGEALKEILADVPNFNFANKQSTFLFGEISGST</sequence>
<comment type="similarity">
    <text evidence="1">Belongs to the tpcK family.</text>
</comment>
<accession>A0A2P5HGC9</accession>
<organism evidence="2 3">
    <name type="scientific">Diaporthe helianthi</name>
    <dbReference type="NCBI Taxonomy" id="158607"/>
    <lineage>
        <taxon>Eukaryota</taxon>
        <taxon>Fungi</taxon>
        <taxon>Dikarya</taxon>
        <taxon>Ascomycota</taxon>
        <taxon>Pezizomycotina</taxon>
        <taxon>Sordariomycetes</taxon>
        <taxon>Sordariomycetidae</taxon>
        <taxon>Diaporthales</taxon>
        <taxon>Diaporthaceae</taxon>
        <taxon>Diaporthe</taxon>
    </lineage>
</organism>
<dbReference type="Proteomes" id="UP000094444">
    <property type="component" value="Unassembled WGS sequence"/>
</dbReference>
<dbReference type="PANTHER" id="PTHR40260:SF2">
    <property type="entry name" value="BLR8190 PROTEIN"/>
    <property type="match status" value="1"/>
</dbReference>
<protein>
    <submittedName>
        <fullName evidence="2">Ethyl tert-butyl ether degradation EthD</fullName>
    </submittedName>
</protein>